<dbReference type="Proteomes" id="UP000823388">
    <property type="component" value="Chromosome 9K"/>
</dbReference>
<gene>
    <name evidence="2" type="ORF">PVAP13_9KG597101</name>
</gene>
<dbReference type="EMBL" id="CM029053">
    <property type="protein sequence ID" value="KAG2554622.1"/>
    <property type="molecule type" value="Genomic_DNA"/>
</dbReference>
<proteinExistence type="predicted"/>
<keyword evidence="3" id="KW-1185">Reference proteome</keyword>
<evidence type="ECO:0000313" key="2">
    <source>
        <dbReference type="EMBL" id="KAG2554622.1"/>
    </source>
</evidence>
<keyword evidence="1" id="KW-0732">Signal</keyword>
<evidence type="ECO:0000313" key="3">
    <source>
        <dbReference type="Proteomes" id="UP000823388"/>
    </source>
</evidence>
<feature type="signal peptide" evidence="1">
    <location>
        <begin position="1"/>
        <end position="16"/>
    </location>
</feature>
<accession>A0A8T0P329</accession>
<comment type="caution">
    <text evidence="2">The sequence shown here is derived from an EMBL/GenBank/DDBJ whole genome shotgun (WGS) entry which is preliminary data.</text>
</comment>
<evidence type="ECO:0000256" key="1">
    <source>
        <dbReference type="SAM" id="SignalP"/>
    </source>
</evidence>
<protein>
    <submittedName>
        <fullName evidence="2">Uncharacterized protein</fullName>
    </submittedName>
</protein>
<organism evidence="2 3">
    <name type="scientific">Panicum virgatum</name>
    <name type="common">Blackwell switchgrass</name>
    <dbReference type="NCBI Taxonomy" id="38727"/>
    <lineage>
        <taxon>Eukaryota</taxon>
        <taxon>Viridiplantae</taxon>
        <taxon>Streptophyta</taxon>
        <taxon>Embryophyta</taxon>
        <taxon>Tracheophyta</taxon>
        <taxon>Spermatophyta</taxon>
        <taxon>Magnoliopsida</taxon>
        <taxon>Liliopsida</taxon>
        <taxon>Poales</taxon>
        <taxon>Poaceae</taxon>
        <taxon>PACMAD clade</taxon>
        <taxon>Panicoideae</taxon>
        <taxon>Panicodae</taxon>
        <taxon>Paniceae</taxon>
        <taxon>Panicinae</taxon>
        <taxon>Panicum</taxon>
        <taxon>Panicum sect. Hiantes</taxon>
    </lineage>
</organism>
<name>A0A8T0P329_PANVG</name>
<feature type="chain" id="PRO_5035781157" evidence="1">
    <location>
        <begin position="17"/>
        <end position="60"/>
    </location>
</feature>
<dbReference type="AlphaFoldDB" id="A0A8T0P329"/>
<sequence>MLILLPVVCCMRWVSGFPTRLCACPSEMILSVSPQGYAILVLFWSCDFSFLIQWSTWPCC</sequence>
<reference evidence="2" key="1">
    <citation type="submission" date="2020-05" db="EMBL/GenBank/DDBJ databases">
        <title>WGS assembly of Panicum virgatum.</title>
        <authorList>
            <person name="Lovell J.T."/>
            <person name="Jenkins J."/>
            <person name="Shu S."/>
            <person name="Juenger T.E."/>
            <person name="Schmutz J."/>
        </authorList>
    </citation>
    <scope>NUCLEOTIDE SEQUENCE</scope>
    <source>
        <strain evidence="2">AP13</strain>
    </source>
</reference>